<sequence>MVNTHLTFYQLCSCGSCAIPHKLDIILPGTPDLSPYLEINGNAFTLYASYTHSDGTVENVYHSLFSTHASSH</sequence>
<dbReference type="STRING" id="662367.SAMN05216167_13912"/>
<dbReference type="Proteomes" id="UP000198598">
    <property type="component" value="Unassembled WGS sequence"/>
</dbReference>
<protein>
    <submittedName>
        <fullName evidence="1">Uncharacterized protein</fullName>
    </submittedName>
</protein>
<accession>A0A1I2H833</accession>
<evidence type="ECO:0000313" key="2">
    <source>
        <dbReference type="Proteomes" id="UP000198598"/>
    </source>
</evidence>
<reference evidence="1 2" key="1">
    <citation type="submission" date="2016-10" db="EMBL/GenBank/DDBJ databases">
        <authorList>
            <person name="de Groot N.N."/>
        </authorList>
    </citation>
    <scope>NUCLEOTIDE SEQUENCE [LARGE SCALE GENOMIC DNA]</scope>
    <source>
        <strain evidence="1 2">DSM 26130</strain>
    </source>
</reference>
<name>A0A1I2H833_9BACT</name>
<proteinExistence type="predicted"/>
<dbReference type="EMBL" id="FOLQ01000039">
    <property type="protein sequence ID" value="SFF25832.1"/>
    <property type="molecule type" value="Genomic_DNA"/>
</dbReference>
<keyword evidence="2" id="KW-1185">Reference proteome</keyword>
<evidence type="ECO:0000313" key="1">
    <source>
        <dbReference type="EMBL" id="SFF25832.1"/>
    </source>
</evidence>
<dbReference type="RefSeq" id="WP_143100857.1">
    <property type="nucleotide sequence ID" value="NZ_FOLQ01000039.1"/>
</dbReference>
<gene>
    <name evidence="1" type="ORF">SAMN05216167_13912</name>
</gene>
<dbReference type="AlphaFoldDB" id="A0A1I2H833"/>
<organism evidence="1 2">
    <name type="scientific">Spirosoma endophyticum</name>
    <dbReference type="NCBI Taxonomy" id="662367"/>
    <lineage>
        <taxon>Bacteria</taxon>
        <taxon>Pseudomonadati</taxon>
        <taxon>Bacteroidota</taxon>
        <taxon>Cytophagia</taxon>
        <taxon>Cytophagales</taxon>
        <taxon>Cytophagaceae</taxon>
        <taxon>Spirosoma</taxon>
    </lineage>
</organism>